<evidence type="ECO:0000256" key="2">
    <source>
        <dbReference type="PROSITE-ProRule" id="PRU00335"/>
    </source>
</evidence>
<gene>
    <name evidence="4" type="ORF">EM595_p0435</name>
</gene>
<keyword evidence="1 2" id="KW-0238">DNA-binding</keyword>
<feature type="DNA-binding region" description="H-T-H motif" evidence="2">
    <location>
        <begin position="45"/>
        <end position="64"/>
    </location>
</feature>
<dbReference type="GO" id="GO:0003700">
    <property type="term" value="F:DNA-binding transcription factor activity"/>
    <property type="evidence" value="ECO:0007669"/>
    <property type="project" value="TreeGrafter"/>
</dbReference>
<dbReference type="PANTHER" id="PTHR30055:SF223">
    <property type="entry name" value="HTH-TYPE TRANSCRIPTIONAL REGULATOR UIDR"/>
    <property type="match status" value="1"/>
</dbReference>
<geneLocation type="plasmid" evidence="5">
    <name>pEM01</name>
</geneLocation>
<proteinExistence type="predicted"/>
<dbReference type="InterPro" id="IPR001647">
    <property type="entry name" value="HTH_TetR"/>
</dbReference>
<evidence type="ECO:0000313" key="5">
    <source>
        <dbReference type="Proteomes" id="UP000059419"/>
    </source>
</evidence>
<dbReference type="AlphaFoldDB" id="A0A0U5LBN7"/>
<sequence>MNTMNEHNALAARSPAQRLSKAERRQQLLDTALLIVRQENADRLTLGHLAVRAGVSKPVVYDHFATRSALLIQLYRWIDMERIRTFTDAMSAAPRSQQETVEMLASAYIHCAADKTDEFHAVGAALAGSEEKAVVFQELLDNCVAMFVSVLTPHANMTSQSLRQCCIGLVGAGEALSVALTRGQLEEKAAVTAFALLIKGLMEASES</sequence>
<dbReference type="PROSITE" id="PS50977">
    <property type="entry name" value="HTH_TETR_2"/>
    <property type="match status" value="1"/>
</dbReference>
<dbReference type="PATRIC" id="fig|1619313.3.peg.4058"/>
<evidence type="ECO:0000256" key="1">
    <source>
        <dbReference type="ARBA" id="ARBA00023125"/>
    </source>
</evidence>
<dbReference type="Pfam" id="PF00440">
    <property type="entry name" value="TetR_N"/>
    <property type="match status" value="1"/>
</dbReference>
<dbReference type="InterPro" id="IPR050109">
    <property type="entry name" value="HTH-type_TetR-like_transc_reg"/>
</dbReference>
<evidence type="ECO:0000313" key="4">
    <source>
        <dbReference type="EMBL" id="CUU26131.1"/>
    </source>
</evidence>
<dbReference type="Gene3D" id="1.10.357.10">
    <property type="entry name" value="Tetracycline Repressor, domain 2"/>
    <property type="match status" value="1"/>
</dbReference>
<dbReference type="InterPro" id="IPR009057">
    <property type="entry name" value="Homeodomain-like_sf"/>
</dbReference>
<protein>
    <submittedName>
        <fullName evidence="4">TetR family transcriptional regulator</fullName>
    </submittedName>
</protein>
<organism evidence="4 5">
    <name type="scientific">Duffyella gerundensis</name>
    <dbReference type="NCBI Taxonomy" id="1619313"/>
    <lineage>
        <taxon>Bacteria</taxon>
        <taxon>Pseudomonadati</taxon>
        <taxon>Pseudomonadota</taxon>
        <taxon>Gammaproteobacteria</taxon>
        <taxon>Enterobacterales</taxon>
        <taxon>Erwiniaceae</taxon>
        <taxon>Duffyella</taxon>
    </lineage>
</organism>
<dbReference type="GO" id="GO:0000976">
    <property type="term" value="F:transcription cis-regulatory region binding"/>
    <property type="evidence" value="ECO:0007669"/>
    <property type="project" value="TreeGrafter"/>
</dbReference>
<keyword evidence="5" id="KW-1185">Reference proteome</keyword>
<name>A0A0U5LBN7_9GAMM</name>
<dbReference type="PANTHER" id="PTHR30055">
    <property type="entry name" value="HTH-TYPE TRANSCRIPTIONAL REGULATOR RUTR"/>
    <property type="match status" value="1"/>
</dbReference>
<reference evidence="5" key="1">
    <citation type="submission" date="2015-11" db="EMBL/GenBank/DDBJ databases">
        <authorList>
            <person name="Blom J."/>
        </authorList>
    </citation>
    <scope>NUCLEOTIDE SEQUENCE [LARGE SCALE GENOMIC DNA]</scope>
    <source>
        <plasmid evidence="5">pEM01</plasmid>
    </source>
</reference>
<dbReference type="KEGG" id="ege:EM595_p0435"/>
<evidence type="ECO:0000259" key="3">
    <source>
        <dbReference type="PROSITE" id="PS50977"/>
    </source>
</evidence>
<feature type="domain" description="HTH tetR-type" evidence="3">
    <location>
        <begin position="22"/>
        <end position="82"/>
    </location>
</feature>
<accession>A0A0U5LBN7</accession>
<dbReference type="SUPFAM" id="SSF46689">
    <property type="entry name" value="Homeodomain-like"/>
    <property type="match status" value="1"/>
</dbReference>
<dbReference type="EMBL" id="LN907828">
    <property type="protein sequence ID" value="CUU26131.1"/>
    <property type="molecule type" value="Genomic_DNA"/>
</dbReference>
<dbReference type="Proteomes" id="UP000059419">
    <property type="component" value="Plasmid pEM01"/>
</dbReference>